<name>A0ABW9BM88_9BURK</name>
<organism evidence="1 2">
    <name type="scientific">Paraburkholderia phytofirmans</name>
    <dbReference type="NCBI Taxonomy" id="261302"/>
    <lineage>
        <taxon>Bacteria</taxon>
        <taxon>Pseudomonadati</taxon>
        <taxon>Pseudomonadota</taxon>
        <taxon>Betaproteobacteria</taxon>
        <taxon>Burkholderiales</taxon>
        <taxon>Burkholderiaceae</taxon>
        <taxon>Paraburkholderia</taxon>
    </lineage>
</organism>
<evidence type="ECO:0000313" key="2">
    <source>
        <dbReference type="Proteomes" id="UP001629274"/>
    </source>
</evidence>
<dbReference type="EMBL" id="JAQQDR010000009">
    <property type="protein sequence ID" value="MFM0241501.1"/>
    <property type="molecule type" value="Genomic_DNA"/>
</dbReference>
<gene>
    <name evidence="1" type="ORF">PQR03_25505</name>
</gene>
<dbReference type="Proteomes" id="UP001629274">
    <property type="component" value="Unassembled WGS sequence"/>
</dbReference>
<accession>A0ABW9BM88</accession>
<reference evidence="1 2" key="1">
    <citation type="journal article" date="2024" name="Chem. Sci.">
        <title>Discovery of megapolipeptins by genome mining of a Burkholderiales bacteria collection.</title>
        <authorList>
            <person name="Paulo B.S."/>
            <person name="Recchia M.J.J."/>
            <person name="Lee S."/>
            <person name="Fergusson C.H."/>
            <person name="Romanowski S.B."/>
            <person name="Hernandez A."/>
            <person name="Krull N."/>
            <person name="Liu D.Y."/>
            <person name="Cavanagh H."/>
            <person name="Bos A."/>
            <person name="Gray C.A."/>
            <person name="Murphy B.T."/>
            <person name="Linington R.G."/>
            <person name="Eustaquio A.S."/>
        </authorList>
    </citation>
    <scope>NUCLEOTIDE SEQUENCE [LARGE SCALE GENOMIC DNA]</scope>
    <source>
        <strain evidence="1 2">RL17-351-BIE-A</strain>
    </source>
</reference>
<protein>
    <submittedName>
        <fullName evidence="1">Uncharacterized protein</fullName>
    </submittedName>
</protein>
<dbReference type="RefSeq" id="WP_012431800.1">
    <property type="nucleotide sequence ID" value="NZ_JAQQCK010000009.1"/>
</dbReference>
<sequence length="48" mass="5394">MSPFCLIDLAGIRDHATVPHDVRESGLHSRLRACLSGWMIRLLHAFHG</sequence>
<evidence type="ECO:0000313" key="1">
    <source>
        <dbReference type="EMBL" id="MFM0241501.1"/>
    </source>
</evidence>
<keyword evidence="2" id="KW-1185">Reference proteome</keyword>
<comment type="caution">
    <text evidence="1">The sequence shown here is derived from an EMBL/GenBank/DDBJ whole genome shotgun (WGS) entry which is preliminary data.</text>
</comment>
<proteinExistence type="predicted"/>